<protein>
    <submittedName>
        <fullName evidence="1">Uncharacterized protein</fullName>
    </submittedName>
</protein>
<sequence length="182" mass="20400">MFFTPSGSQFSIAKHGTNREGCETQYDKAKIEESGPGAGKMYTLIDTNSSTMYYFRAERAPTVCIFTGREGGLGRFVLCSERCNVILGKKILLVLRRCPSHARARCEHSRHLSIGGLEYKLYYISTVPVLLLSSLRSTTTNIISPPSYLPPAYRDWSIRNSQECRSQTYLSTNSESVTDFEG</sequence>
<dbReference type="OrthoDB" id="2624308at2759"/>
<proteinExistence type="predicted"/>
<name>A0A1J8QFU9_9AGAM</name>
<dbReference type="Proteomes" id="UP000183567">
    <property type="component" value="Unassembled WGS sequence"/>
</dbReference>
<dbReference type="EMBL" id="LVVM01004754">
    <property type="protein sequence ID" value="OJA12240.1"/>
    <property type="molecule type" value="Genomic_DNA"/>
</dbReference>
<organism evidence="1 2">
    <name type="scientific">Rhizopogon vesiculosus</name>
    <dbReference type="NCBI Taxonomy" id="180088"/>
    <lineage>
        <taxon>Eukaryota</taxon>
        <taxon>Fungi</taxon>
        <taxon>Dikarya</taxon>
        <taxon>Basidiomycota</taxon>
        <taxon>Agaricomycotina</taxon>
        <taxon>Agaricomycetes</taxon>
        <taxon>Agaricomycetidae</taxon>
        <taxon>Boletales</taxon>
        <taxon>Suillineae</taxon>
        <taxon>Rhizopogonaceae</taxon>
        <taxon>Rhizopogon</taxon>
    </lineage>
</organism>
<reference evidence="1 2" key="1">
    <citation type="submission" date="2016-03" db="EMBL/GenBank/DDBJ databases">
        <title>Comparative genomics of the ectomycorrhizal sister species Rhizopogon vinicolor and Rhizopogon vesiculosus (Basidiomycota: Boletales) reveals a divergence of the mating type B locus.</title>
        <authorList>
            <person name="Mujic A.B."/>
            <person name="Kuo A."/>
            <person name="Tritt A."/>
            <person name="Lipzen A."/>
            <person name="Chen C."/>
            <person name="Johnson J."/>
            <person name="Sharma A."/>
            <person name="Barry K."/>
            <person name="Grigoriev I.V."/>
            <person name="Spatafora J.W."/>
        </authorList>
    </citation>
    <scope>NUCLEOTIDE SEQUENCE [LARGE SCALE GENOMIC DNA]</scope>
    <source>
        <strain evidence="1 2">AM-OR11-056</strain>
    </source>
</reference>
<dbReference type="STRING" id="180088.A0A1J8QFU9"/>
<evidence type="ECO:0000313" key="1">
    <source>
        <dbReference type="EMBL" id="OJA12240.1"/>
    </source>
</evidence>
<accession>A0A1J8QFU9</accession>
<keyword evidence="2" id="KW-1185">Reference proteome</keyword>
<dbReference type="AlphaFoldDB" id="A0A1J8QFU9"/>
<evidence type="ECO:0000313" key="2">
    <source>
        <dbReference type="Proteomes" id="UP000183567"/>
    </source>
</evidence>
<comment type="caution">
    <text evidence="1">The sequence shown here is derived from an EMBL/GenBank/DDBJ whole genome shotgun (WGS) entry which is preliminary data.</text>
</comment>
<gene>
    <name evidence="1" type="ORF">AZE42_12543</name>
</gene>